<dbReference type="PANTHER" id="PTHR24260:SF147">
    <property type="entry name" value="EG:BACR7A4.3 PROTEIN-RELATED"/>
    <property type="match status" value="1"/>
</dbReference>
<name>A0A2W1BDD3_HELAM</name>
<dbReference type="AlphaFoldDB" id="A0A2W1BDD3"/>
<organism evidence="2 3">
    <name type="scientific">Helicoverpa armigera</name>
    <name type="common">Cotton bollworm</name>
    <name type="synonym">Heliothis armigera</name>
    <dbReference type="NCBI Taxonomy" id="29058"/>
    <lineage>
        <taxon>Eukaryota</taxon>
        <taxon>Metazoa</taxon>
        <taxon>Ecdysozoa</taxon>
        <taxon>Arthropoda</taxon>
        <taxon>Hexapoda</taxon>
        <taxon>Insecta</taxon>
        <taxon>Pterygota</taxon>
        <taxon>Neoptera</taxon>
        <taxon>Endopterygota</taxon>
        <taxon>Lepidoptera</taxon>
        <taxon>Glossata</taxon>
        <taxon>Ditrysia</taxon>
        <taxon>Noctuoidea</taxon>
        <taxon>Noctuidae</taxon>
        <taxon>Heliothinae</taxon>
        <taxon>Helicoverpa</taxon>
    </lineage>
</organism>
<dbReference type="PROSITE" id="PS00134">
    <property type="entry name" value="TRYPSIN_HIS"/>
    <property type="match status" value="1"/>
</dbReference>
<dbReference type="PROSITE" id="PS50240">
    <property type="entry name" value="TRYPSIN_DOM"/>
    <property type="match status" value="1"/>
</dbReference>
<protein>
    <recommendedName>
        <fullName evidence="1">Peptidase S1 domain-containing protein</fullName>
    </recommendedName>
</protein>
<dbReference type="SMART" id="SM00020">
    <property type="entry name" value="Tryp_SPc"/>
    <property type="match status" value="1"/>
</dbReference>
<dbReference type="InterPro" id="IPR001254">
    <property type="entry name" value="Trypsin_dom"/>
</dbReference>
<evidence type="ECO:0000259" key="1">
    <source>
        <dbReference type="PROSITE" id="PS50240"/>
    </source>
</evidence>
<dbReference type="OrthoDB" id="6339452at2759"/>
<dbReference type="InterPro" id="IPR051333">
    <property type="entry name" value="CLIP_Serine_Protease"/>
</dbReference>
<dbReference type="InterPro" id="IPR009003">
    <property type="entry name" value="Peptidase_S1_PA"/>
</dbReference>
<evidence type="ECO:0000313" key="3">
    <source>
        <dbReference type="Proteomes" id="UP000249218"/>
    </source>
</evidence>
<dbReference type="Gene3D" id="2.40.10.10">
    <property type="entry name" value="Trypsin-like serine proteases"/>
    <property type="match status" value="1"/>
</dbReference>
<dbReference type="GO" id="GO:0004252">
    <property type="term" value="F:serine-type endopeptidase activity"/>
    <property type="evidence" value="ECO:0007669"/>
    <property type="project" value="InterPro"/>
</dbReference>
<dbReference type="EMBL" id="KZ150429">
    <property type="protein sequence ID" value="PZC70910.1"/>
    <property type="molecule type" value="Genomic_DNA"/>
</dbReference>
<dbReference type="CDD" id="cd00190">
    <property type="entry name" value="Tryp_SPc"/>
    <property type="match status" value="1"/>
</dbReference>
<feature type="domain" description="Peptidase S1" evidence="1">
    <location>
        <begin position="196"/>
        <end position="444"/>
    </location>
</feature>
<evidence type="ECO:0000313" key="2">
    <source>
        <dbReference type="EMBL" id="PZC70910.1"/>
    </source>
</evidence>
<keyword evidence="3" id="KW-1185">Reference proteome</keyword>
<accession>A0A2W1BDD3</accession>
<dbReference type="SUPFAM" id="SSF50494">
    <property type="entry name" value="Trypsin-like serine proteases"/>
    <property type="match status" value="1"/>
</dbReference>
<dbReference type="InterPro" id="IPR001314">
    <property type="entry name" value="Peptidase_S1A"/>
</dbReference>
<dbReference type="GO" id="GO:0006508">
    <property type="term" value="P:proteolysis"/>
    <property type="evidence" value="ECO:0007669"/>
    <property type="project" value="InterPro"/>
</dbReference>
<dbReference type="Pfam" id="PF00089">
    <property type="entry name" value="Trypsin"/>
    <property type="match status" value="1"/>
</dbReference>
<dbReference type="PRINTS" id="PR00722">
    <property type="entry name" value="CHYMOTRYPSIN"/>
</dbReference>
<reference evidence="2 3" key="1">
    <citation type="journal article" date="2017" name="BMC Biol.">
        <title>Genomic innovations, transcriptional plasticity and gene loss underlying the evolution and divergence of two highly polyphagous and invasive Helicoverpa pest species.</title>
        <authorList>
            <person name="Pearce S.L."/>
            <person name="Clarke D.F."/>
            <person name="East P.D."/>
            <person name="Elfekih S."/>
            <person name="Gordon K.H."/>
            <person name="Jermiin L.S."/>
            <person name="McGaughran A."/>
            <person name="Oakeshott J.G."/>
            <person name="Papanikolaou A."/>
            <person name="Perera O.P."/>
            <person name="Rane R.V."/>
            <person name="Richards S."/>
            <person name="Tay W.T."/>
            <person name="Walsh T.K."/>
            <person name="Anderson A."/>
            <person name="Anderson C.J."/>
            <person name="Asgari S."/>
            <person name="Board P.G."/>
            <person name="Bretschneider A."/>
            <person name="Campbell P.M."/>
            <person name="Chertemps T."/>
            <person name="Christeller J.T."/>
            <person name="Coppin C.W."/>
            <person name="Downes S.J."/>
            <person name="Duan G."/>
            <person name="Farnsworth C.A."/>
            <person name="Good R.T."/>
            <person name="Han L.B."/>
            <person name="Han Y.C."/>
            <person name="Hatje K."/>
            <person name="Horne I."/>
            <person name="Huang Y.P."/>
            <person name="Hughes D.S."/>
            <person name="Jacquin-Joly E."/>
            <person name="James W."/>
            <person name="Jhangiani S."/>
            <person name="Kollmar M."/>
            <person name="Kuwar S.S."/>
            <person name="Li S."/>
            <person name="Liu N.Y."/>
            <person name="Maibeche M.T."/>
            <person name="Miller J.R."/>
            <person name="Montagne N."/>
            <person name="Perry T."/>
            <person name="Qu J."/>
            <person name="Song S.V."/>
            <person name="Sutton G.G."/>
            <person name="Vogel H."/>
            <person name="Walenz B.P."/>
            <person name="Xu W."/>
            <person name="Zhang H.J."/>
            <person name="Zou Z."/>
            <person name="Batterham P."/>
            <person name="Edwards O.R."/>
            <person name="Feyereisen R."/>
            <person name="Gibbs R.A."/>
            <person name="Heckel D.G."/>
            <person name="McGrath A."/>
            <person name="Robin C."/>
            <person name="Scherer S.E."/>
            <person name="Worley K.C."/>
            <person name="Wu Y.D."/>
        </authorList>
    </citation>
    <scope>NUCLEOTIDE SEQUENCE [LARGE SCALE GENOMIC DNA]</scope>
    <source>
        <strain evidence="2">Harm_GR_Male_#8</strain>
        <tissue evidence="2">Whole organism</tissue>
    </source>
</reference>
<sequence length="445" mass="50024">MTPSVQCDRGGIVERVSSLCINILLCVSVSACAASLQTFTRKKQPRLRPQDQRGSQTQKWDYKKPDCEDLMMMSISVFPGAPCEWDGVRGQCVKETRCFTTLARRGADHPVCSTKDNVKIVCCTDCHLINDTRNVVMTLSGYAFKDGTKARDNCLEYLKTMPHHCREEGYYSGVSKSYDEKHKCHTVGLWGIGGSTIGGYIPGAEYPHQALLGYGTELYSAQWTAGGTIISERYILTAAHCSRSYSYRGGPLTFVALDVKRRSDPQYSWQTPRVKRFIPYPEYKVPSTYHDIALIETETSIIFNKNVLPACLHVEDVNTGTAKALTWRDVKGTEYYQIADTIQTINLKKFTYEECNKTYQTNRRLKNGIDSNTQMCYGSRSQAPEACMGLSGEPLLVSNQFSDCIHTVIGVTSFGVRCGRGYPSYPDVFTRVAYYKTWIESIVWA</sequence>
<dbReference type="InterPro" id="IPR043504">
    <property type="entry name" value="Peptidase_S1_PA_chymotrypsin"/>
</dbReference>
<gene>
    <name evidence="2" type="primary">HaOG200441</name>
    <name evidence="2" type="ORF">B5X24_HaOG200441</name>
</gene>
<dbReference type="InterPro" id="IPR018114">
    <property type="entry name" value="TRYPSIN_HIS"/>
</dbReference>
<dbReference type="PANTHER" id="PTHR24260">
    <property type="match status" value="1"/>
</dbReference>
<dbReference type="Proteomes" id="UP000249218">
    <property type="component" value="Unassembled WGS sequence"/>
</dbReference>
<proteinExistence type="predicted"/>